<feature type="domain" description="AMP-dependent synthetase/ligase" evidence="7">
    <location>
        <begin position="101"/>
        <end position="472"/>
    </location>
</feature>
<keyword evidence="3 10" id="KW-0436">Ligase</keyword>
<dbReference type="InterPro" id="IPR000873">
    <property type="entry name" value="AMP-dep_synth/lig_dom"/>
</dbReference>
<dbReference type="AlphaFoldDB" id="A0A4Q1HG96"/>
<dbReference type="Gene3D" id="3.30.300.30">
    <property type="match status" value="1"/>
</dbReference>
<gene>
    <name evidence="10" type="ORF">C7R54_20380</name>
</gene>
<comment type="caution">
    <text evidence="10">The sequence shown here is derived from an EMBL/GenBank/DDBJ whole genome shotgun (WGS) entry which is preliminary data.</text>
</comment>
<dbReference type="PANTHER" id="PTHR24095">
    <property type="entry name" value="ACETYL-COENZYME A SYNTHETASE"/>
    <property type="match status" value="1"/>
</dbReference>
<dbReference type="Gene3D" id="3.40.50.12780">
    <property type="entry name" value="N-terminal domain of ligase-like"/>
    <property type="match status" value="1"/>
</dbReference>
<evidence type="ECO:0000313" key="10">
    <source>
        <dbReference type="EMBL" id="RXN86102.1"/>
    </source>
</evidence>
<evidence type="ECO:0000259" key="7">
    <source>
        <dbReference type="Pfam" id="PF00501"/>
    </source>
</evidence>
<proteinExistence type="inferred from homology"/>
<comment type="similarity">
    <text evidence="1">Belongs to the ATP-dependent AMP-binding enzyme family.</text>
</comment>
<dbReference type="Pfam" id="PF16177">
    <property type="entry name" value="ACAS_N"/>
    <property type="match status" value="1"/>
</dbReference>
<dbReference type="InterPro" id="IPR025110">
    <property type="entry name" value="AMP-bd_C"/>
</dbReference>
<dbReference type="GO" id="GO:0003987">
    <property type="term" value="F:acetate-CoA ligase activity"/>
    <property type="evidence" value="ECO:0007669"/>
    <property type="project" value="UniProtKB-EC"/>
</dbReference>
<evidence type="ECO:0000256" key="3">
    <source>
        <dbReference type="ARBA" id="ARBA00022598"/>
    </source>
</evidence>
<protein>
    <recommendedName>
        <fullName evidence="2">acetate--CoA ligase</fullName>
        <ecNumber evidence="2">6.2.1.1</ecNumber>
    </recommendedName>
</protein>
<evidence type="ECO:0000313" key="11">
    <source>
        <dbReference type="Proteomes" id="UP000290849"/>
    </source>
</evidence>
<evidence type="ECO:0000256" key="2">
    <source>
        <dbReference type="ARBA" id="ARBA00013275"/>
    </source>
</evidence>
<dbReference type="EC" id="6.2.1.1" evidence="2"/>
<dbReference type="Pfam" id="PF13193">
    <property type="entry name" value="AMP-binding_C"/>
    <property type="match status" value="1"/>
</dbReference>
<dbReference type="InterPro" id="IPR032387">
    <property type="entry name" value="ACAS_N"/>
</dbReference>
<dbReference type="PANTHER" id="PTHR24095:SF14">
    <property type="entry name" value="ACETYL-COENZYME A SYNTHETASE 1"/>
    <property type="match status" value="1"/>
</dbReference>
<sequence length="651" mass="70551">MDAMADTWNPVPGDWDSSGVAGLVRALGVAGYDDLLAVARQDPWRYWRTVMQEADFVWETPPTAYMEAATRPEFPRWFPGGRLNWVNSVLAWGGRPDTRTRRAIVAEREDGRITSIGYEELGAQVKRFAAGLAALGVARGDRVGLLMETGVESIISLLAVASMGAIVVPLFSGFGVDAIVARLSAAEASWTIASTGFRRRGKLVDVQGALRAAWERLPTLRHVVWKREGDETLGDTRDVDWRQVMEMACDSRLEPVVLDPNDPFMVIYTSGTTGKPKGVVHTHGSFPLKIAHDAIVHFDVRPGDVFCWPADMGWIAGTLVVGSALLRGATLVCYDGAPDYPDWSRMSRLIERHGITHYGSAPTLIRGLANHEDLALQGDVSTVRLLITAGEAIDPEHFAWFQRRFGRGTQPVINYTGGTEVSGALLSSVVSRAIPPGGFNTVSPGVDVDVVDAQGRPITGAVGEVAVRGPFIGMTQSFWKDDARYLDTYWNTIPGIWVHGDLALRRPDGVFFMMGRSDDTLKVAGKRLGPAEVEEVVLELPRIAEAAAIGVDDADKGQKLVVFIVARPDAADAADAAPGLGQEVMQHVDKRLGRPFRPGAVHVVSQLPKTRSSKIMRRVIRSAYCGLPAGDLSSLDNPAAVEEIRQLPGAA</sequence>
<dbReference type="InterPro" id="IPR042099">
    <property type="entry name" value="ANL_N_sf"/>
</dbReference>
<keyword evidence="6" id="KW-0007">Acetylation</keyword>
<keyword evidence="11" id="KW-1185">Reference proteome</keyword>
<evidence type="ECO:0000256" key="5">
    <source>
        <dbReference type="ARBA" id="ARBA00022840"/>
    </source>
</evidence>
<dbReference type="GO" id="GO:0006085">
    <property type="term" value="P:acetyl-CoA biosynthetic process"/>
    <property type="evidence" value="ECO:0007669"/>
    <property type="project" value="TreeGrafter"/>
</dbReference>
<evidence type="ECO:0000256" key="6">
    <source>
        <dbReference type="ARBA" id="ARBA00022990"/>
    </source>
</evidence>
<dbReference type="InterPro" id="IPR045851">
    <property type="entry name" value="AMP-bd_C_sf"/>
</dbReference>
<dbReference type="PROSITE" id="PS00455">
    <property type="entry name" value="AMP_BINDING"/>
    <property type="match status" value="1"/>
</dbReference>
<keyword evidence="4" id="KW-0547">Nucleotide-binding</keyword>
<keyword evidence="5" id="KW-0067">ATP-binding</keyword>
<dbReference type="OrthoDB" id="9766486at2"/>
<dbReference type="EMBL" id="PYAL01000006">
    <property type="protein sequence ID" value="RXN86102.1"/>
    <property type="molecule type" value="Genomic_DNA"/>
</dbReference>
<dbReference type="Proteomes" id="UP000290849">
    <property type="component" value="Unassembled WGS sequence"/>
</dbReference>
<dbReference type="SUPFAM" id="SSF56801">
    <property type="entry name" value="Acetyl-CoA synthetase-like"/>
    <property type="match status" value="1"/>
</dbReference>
<accession>A0A4Q1HG96</accession>
<feature type="domain" description="AMP-binding enzyme C-terminal" evidence="8">
    <location>
        <begin position="532"/>
        <end position="614"/>
    </location>
</feature>
<evidence type="ECO:0000256" key="1">
    <source>
        <dbReference type="ARBA" id="ARBA00006432"/>
    </source>
</evidence>
<dbReference type="InterPro" id="IPR020845">
    <property type="entry name" value="AMP-binding_CS"/>
</dbReference>
<reference evidence="10 11" key="1">
    <citation type="journal article" date="2017" name="Int. J. Syst. Evol. Microbiol.">
        <title>Achromobacter aloeverae sp. nov., isolated from the root of Aloe vera (L.) Burm.f.</title>
        <authorList>
            <person name="Kuncharoen N."/>
            <person name="Muramatsu Y."/>
            <person name="Shibata C."/>
            <person name="Kamakura Y."/>
            <person name="Nakagawa Y."/>
            <person name="Tanasupawat S."/>
        </authorList>
    </citation>
    <scope>NUCLEOTIDE SEQUENCE [LARGE SCALE GENOMIC DNA]</scope>
    <source>
        <strain evidence="10 11">AVA-1</strain>
    </source>
</reference>
<evidence type="ECO:0000259" key="9">
    <source>
        <dbReference type="Pfam" id="PF16177"/>
    </source>
</evidence>
<dbReference type="GO" id="GO:0005524">
    <property type="term" value="F:ATP binding"/>
    <property type="evidence" value="ECO:0007669"/>
    <property type="project" value="UniProtKB-KW"/>
</dbReference>
<evidence type="ECO:0000256" key="4">
    <source>
        <dbReference type="ARBA" id="ARBA00022741"/>
    </source>
</evidence>
<evidence type="ECO:0000259" key="8">
    <source>
        <dbReference type="Pfam" id="PF13193"/>
    </source>
</evidence>
<dbReference type="Pfam" id="PF00501">
    <property type="entry name" value="AMP-binding"/>
    <property type="match status" value="1"/>
</dbReference>
<organism evidence="10 11">
    <name type="scientific">Achromobacter aloeverae</name>
    <dbReference type="NCBI Taxonomy" id="1750518"/>
    <lineage>
        <taxon>Bacteria</taxon>
        <taxon>Pseudomonadati</taxon>
        <taxon>Pseudomonadota</taxon>
        <taxon>Betaproteobacteria</taxon>
        <taxon>Burkholderiales</taxon>
        <taxon>Alcaligenaceae</taxon>
        <taxon>Achromobacter</taxon>
    </lineage>
</organism>
<feature type="domain" description="Acetyl-coenzyme A synthetase N-terminal" evidence="9">
    <location>
        <begin position="32"/>
        <end position="85"/>
    </location>
</feature>
<name>A0A4Q1HG96_9BURK</name>